<accession>A0ABT1EB75</accession>
<dbReference type="Proteomes" id="UP001523566">
    <property type="component" value="Unassembled WGS sequence"/>
</dbReference>
<organism evidence="1 2">
    <name type="scientific">Aequitasia blattaphilus</name>
    <dbReference type="NCBI Taxonomy" id="2949332"/>
    <lineage>
        <taxon>Bacteria</taxon>
        <taxon>Bacillati</taxon>
        <taxon>Bacillota</taxon>
        <taxon>Clostridia</taxon>
        <taxon>Lachnospirales</taxon>
        <taxon>Lachnospiraceae</taxon>
        <taxon>Aequitasia</taxon>
    </lineage>
</organism>
<name>A0ABT1EB75_9FIRM</name>
<gene>
    <name evidence="1" type="ORF">NK125_11630</name>
</gene>
<proteinExistence type="predicted"/>
<sequence length="95" mass="10386">MANKVGLSEEEYANVVQSLKSAHNNSVSLVENAISQIGGLNGPGAAFDTEKITPQIQRVIGELNRLKGQLENVYHTHEEVVDSFQRSIDECDSIC</sequence>
<keyword evidence="2" id="KW-1185">Reference proteome</keyword>
<evidence type="ECO:0000313" key="2">
    <source>
        <dbReference type="Proteomes" id="UP001523566"/>
    </source>
</evidence>
<comment type="caution">
    <text evidence="1">The sequence shown here is derived from an EMBL/GenBank/DDBJ whole genome shotgun (WGS) entry which is preliminary data.</text>
</comment>
<reference evidence="1 2" key="1">
    <citation type="journal article" date="2022" name="Genome Biol. Evol.">
        <title>Host diet, physiology and behaviors set the stage for Lachnospiraceae cladogenesis.</title>
        <authorList>
            <person name="Vera-Ponce De Leon A."/>
            <person name="Schneider M."/>
            <person name="Jahnes B.C."/>
            <person name="Sadowski V."/>
            <person name="Camuy-Velez L.A."/>
            <person name="Duan J."/>
            <person name="Sabree Z.L."/>
        </authorList>
    </citation>
    <scope>NUCLEOTIDE SEQUENCE [LARGE SCALE GENOMIC DNA]</scope>
    <source>
        <strain evidence="1 2">PAL113</strain>
    </source>
</reference>
<dbReference type="EMBL" id="JAMZFW010000017">
    <property type="protein sequence ID" value="MCP1103068.1"/>
    <property type="molecule type" value="Genomic_DNA"/>
</dbReference>
<evidence type="ECO:0000313" key="1">
    <source>
        <dbReference type="EMBL" id="MCP1103068.1"/>
    </source>
</evidence>
<dbReference type="RefSeq" id="WP_262066853.1">
    <property type="nucleotide sequence ID" value="NZ_JAMXOD010000017.1"/>
</dbReference>
<protein>
    <submittedName>
        <fullName evidence="1">Uncharacterized protein</fullName>
    </submittedName>
</protein>